<gene>
    <name evidence="1" type="ORF">SM757_03560</name>
</gene>
<keyword evidence="2" id="KW-1185">Reference proteome</keyword>
<organism evidence="1 2">
    <name type="scientific">Azohydromonas lata</name>
    <dbReference type="NCBI Taxonomy" id="45677"/>
    <lineage>
        <taxon>Bacteria</taxon>
        <taxon>Pseudomonadati</taxon>
        <taxon>Pseudomonadota</taxon>
        <taxon>Betaproteobacteria</taxon>
        <taxon>Burkholderiales</taxon>
        <taxon>Sphaerotilaceae</taxon>
        <taxon>Azohydromonas</taxon>
    </lineage>
</organism>
<name>A0ABU5ICF3_9BURK</name>
<proteinExistence type="predicted"/>
<dbReference type="Proteomes" id="UP001293718">
    <property type="component" value="Unassembled WGS sequence"/>
</dbReference>
<accession>A0ABU5ICF3</accession>
<evidence type="ECO:0000313" key="1">
    <source>
        <dbReference type="EMBL" id="MDZ5455643.1"/>
    </source>
</evidence>
<protein>
    <recommendedName>
        <fullName evidence="3">DUF2946 domain-containing protein</fullName>
    </recommendedName>
</protein>
<evidence type="ECO:0008006" key="3">
    <source>
        <dbReference type="Google" id="ProtNLM"/>
    </source>
</evidence>
<sequence length="139" mass="14779">MRLHRQQLRRWTALVLSAWLFGIVMSVANACAVRLPAVADGAIVEHASVSGHHHHGDDHDRDGGKDAAKANCLDFCDALAVAAKAWQPTLDATSLAWLPAFLISLVMPAPLTVRARPSASPPDSPGAPPIPIAFLRLAL</sequence>
<reference evidence="1 2" key="1">
    <citation type="submission" date="2023-11" db="EMBL/GenBank/DDBJ databases">
        <title>Draft genome of Azohydromonas lata strain H1 (DSM1123), a polyhydroxyalkanoate producer.</title>
        <authorList>
            <person name="Traversa D."/>
            <person name="D'Addabbo P."/>
            <person name="Pazzani C."/>
            <person name="Manzari C."/>
            <person name="Chiara M."/>
            <person name="Scrascia M."/>
        </authorList>
    </citation>
    <scope>NUCLEOTIDE SEQUENCE [LARGE SCALE GENOMIC DNA]</scope>
    <source>
        <strain evidence="1 2">H1</strain>
    </source>
</reference>
<comment type="caution">
    <text evidence="1">The sequence shown here is derived from an EMBL/GenBank/DDBJ whole genome shotgun (WGS) entry which is preliminary data.</text>
</comment>
<evidence type="ECO:0000313" key="2">
    <source>
        <dbReference type="Proteomes" id="UP001293718"/>
    </source>
</evidence>
<dbReference type="RefSeq" id="WP_322464398.1">
    <property type="nucleotide sequence ID" value="NZ_JAXOJX010000003.1"/>
</dbReference>
<dbReference type="EMBL" id="JAXOJX010000003">
    <property type="protein sequence ID" value="MDZ5455643.1"/>
    <property type="molecule type" value="Genomic_DNA"/>
</dbReference>